<dbReference type="InterPro" id="IPR002934">
    <property type="entry name" value="Polymerase_NTP_transf_dom"/>
</dbReference>
<dbReference type="Gene3D" id="3.30.460.10">
    <property type="entry name" value="Beta Polymerase, domain 2"/>
    <property type="match status" value="1"/>
</dbReference>
<sequence>MSTPHAAAAPLPLPAEPEFNEAEVLRQMVDIIVREADPEAIILFGSRARGEAGVGSDVDLLIIEREPFGLGRSRIGEAARLYQALGDMPVSKDLLLYTRAEAERWRGSLNHVVARALREGRVLYGTD</sequence>
<keyword evidence="3" id="KW-1185">Reference proteome</keyword>
<dbReference type="Pfam" id="PF01909">
    <property type="entry name" value="NTP_transf_2"/>
    <property type="match status" value="1"/>
</dbReference>
<dbReference type="Proteomes" id="UP000232638">
    <property type="component" value="Chromosome"/>
</dbReference>
<dbReference type="SUPFAM" id="SSF81301">
    <property type="entry name" value="Nucleotidyltransferase"/>
    <property type="match status" value="1"/>
</dbReference>
<evidence type="ECO:0000259" key="1">
    <source>
        <dbReference type="Pfam" id="PF01909"/>
    </source>
</evidence>
<name>A0A2K8UG00_9GAMM</name>
<proteinExistence type="predicted"/>
<dbReference type="PANTHER" id="PTHR43449">
    <property type="entry name" value="NUCLEOTIDYLTRANSFERASE"/>
    <property type="match status" value="1"/>
</dbReference>
<dbReference type="CDD" id="cd05403">
    <property type="entry name" value="NT_KNTase_like"/>
    <property type="match status" value="1"/>
</dbReference>
<dbReference type="InterPro" id="IPR043519">
    <property type="entry name" value="NT_sf"/>
</dbReference>
<gene>
    <name evidence="2" type="ORF">THSYN_28305</name>
</gene>
<feature type="domain" description="Polymerase nucleotidyl transferase" evidence="1">
    <location>
        <begin position="26"/>
        <end position="95"/>
    </location>
</feature>
<protein>
    <recommendedName>
        <fullName evidence="1">Polymerase nucleotidyl transferase domain-containing protein</fullName>
    </recommendedName>
</protein>
<evidence type="ECO:0000313" key="2">
    <source>
        <dbReference type="EMBL" id="AUB84457.1"/>
    </source>
</evidence>
<dbReference type="GO" id="GO:0016779">
    <property type="term" value="F:nucleotidyltransferase activity"/>
    <property type="evidence" value="ECO:0007669"/>
    <property type="project" value="InterPro"/>
</dbReference>
<evidence type="ECO:0000313" key="3">
    <source>
        <dbReference type="Proteomes" id="UP000232638"/>
    </source>
</evidence>
<dbReference type="KEGG" id="tsy:THSYN_28305"/>
<dbReference type="RefSeq" id="WP_100922109.1">
    <property type="nucleotide sequence ID" value="NZ_CP020370.1"/>
</dbReference>
<dbReference type="PANTHER" id="PTHR43449:SF3">
    <property type="entry name" value="POLYMERASE NUCLEOTIDYL TRANSFERASE DOMAIN-CONTAINING PROTEIN"/>
    <property type="match status" value="1"/>
</dbReference>
<dbReference type="AlphaFoldDB" id="A0A2K8UG00"/>
<accession>A0A2K8UG00</accession>
<dbReference type="EMBL" id="CP020370">
    <property type="protein sequence ID" value="AUB84457.1"/>
    <property type="molecule type" value="Genomic_DNA"/>
</dbReference>
<dbReference type="OrthoDB" id="9809323at2"/>
<organism evidence="2 3">
    <name type="scientific">Candidatus Thiodictyon syntrophicum</name>
    <dbReference type="NCBI Taxonomy" id="1166950"/>
    <lineage>
        <taxon>Bacteria</taxon>
        <taxon>Pseudomonadati</taxon>
        <taxon>Pseudomonadota</taxon>
        <taxon>Gammaproteobacteria</taxon>
        <taxon>Chromatiales</taxon>
        <taxon>Chromatiaceae</taxon>
        <taxon>Thiodictyon</taxon>
    </lineage>
</organism>
<reference evidence="2 3" key="1">
    <citation type="submission" date="2017-03" db="EMBL/GenBank/DDBJ databases">
        <title>Complete genome sequence of Candidatus 'Thiodictyon syntrophicum' sp. nov. strain Cad16T, a photolithoautotroph purple sulfur bacterium isolated from an alpine meromictic lake.</title>
        <authorList>
            <person name="Luedin S.M."/>
            <person name="Pothier J.F."/>
            <person name="Danza F."/>
            <person name="Storelli N."/>
            <person name="Wittwer M."/>
            <person name="Tonolla M."/>
        </authorList>
    </citation>
    <scope>NUCLEOTIDE SEQUENCE [LARGE SCALE GENOMIC DNA]</scope>
    <source>
        <strain evidence="2 3">Cad16T</strain>
    </source>
</reference>